<evidence type="ECO:0000313" key="3">
    <source>
        <dbReference type="Proteomes" id="UP000430670"/>
    </source>
</evidence>
<comment type="caution">
    <text evidence="2">The sequence shown here is derived from an EMBL/GenBank/DDBJ whole genome shotgun (WGS) entry which is preliminary data.</text>
</comment>
<keyword evidence="1" id="KW-0472">Membrane</keyword>
<dbReference type="AlphaFoldDB" id="A0A6I3SH42"/>
<sequence>MKRVHGNTREAIRPRRCFRLAPWFNFGLFLLIIFVIAMTILLIISWIKRESRRQPVPLKKVMPEFSEELAPLNLRPRFDSGLSFLPPRYGQDIMGLLPRSPFSLYAYWEVSAETELAAASAFDPLEWEKSPWKLRLFDVTDQADFAEAPYVDISIPDGADHWYIHGVNPSHRYRLAVGRLTREGFVPLLLSEAVLTPAAAPSPIIDPEWPPIAALQGKPYQRQNPLTSPAGAWSALSWNKASSGGTTK</sequence>
<dbReference type="Pfam" id="PF16258">
    <property type="entry name" value="DUF4912"/>
    <property type="match status" value="1"/>
</dbReference>
<proteinExistence type="predicted"/>
<dbReference type="EMBL" id="WNKU01000002">
    <property type="protein sequence ID" value="MTV48148.1"/>
    <property type="molecule type" value="Genomic_DNA"/>
</dbReference>
<keyword evidence="1" id="KW-0812">Transmembrane</keyword>
<keyword evidence="1" id="KW-1133">Transmembrane helix</keyword>
<reference evidence="2 3" key="1">
    <citation type="submission" date="2019-11" db="EMBL/GenBank/DDBJ databases">
        <title>Whole-genome sequence of a the green, strictly anaerobic photosynthetic bacterium Heliobacillus mobilis DSM 6151.</title>
        <authorList>
            <person name="Kyndt J.A."/>
            <person name="Meyer T.E."/>
        </authorList>
    </citation>
    <scope>NUCLEOTIDE SEQUENCE [LARGE SCALE GENOMIC DNA]</scope>
    <source>
        <strain evidence="2 3">DSM 6151</strain>
    </source>
</reference>
<organism evidence="2 3">
    <name type="scientific">Heliobacterium mobile</name>
    <name type="common">Heliobacillus mobilis</name>
    <dbReference type="NCBI Taxonomy" id="28064"/>
    <lineage>
        <taxon>Bacteria</taxon>
        <taxon>Bacillati</taxon>
        <taxon>Bacillota</taxon>
        <taxon>Clostridia</taxon>
        <taxon>Eubacteriales</taxon>
        <taxon>Heliobacteriaceae</taxon>
        <taxon>Heliobacterium</taxon>
    </lineage>
</organism>
<feature type="transmembrane region" description="Helical" evidence="1">
    <location>
        <begin position="20"/>
        <end position="47"/>
    </location>
</feature>
<dbReference type="InterPro" id="IPR032585">
    <property type="entry name" value="DUF4912"/>
</dbReference>
<evidence type="ECO:0000313" key="2">
    <source>
        <dbReference type="EMBL" id="MTV48148.1"/>
    </source>
</evidence>
<dbReference type="Proteomes" id="UP000430670">
    <property type="component" value="Unassembled WGS sequence"/>
</dbReference>
<evidence type="ECO:0000256" key="1">
    <source>
        <dbReference type="SAM" id="Phobius"/>
    </source>
</evidence>
<dbReference type="OrthoDB" id="9812700at2"/>
<protein>
    <submittedName>
        <fullName evidence="2">DUF4912 domain-containing protein</fullName>
    </submittedName>
</protein>
<gene>
    <name evidence="2" type="ORF">GJ688_04015</name>
</gene>
<keyword evidence="3" id="KW-1185">Reference proteome</keyword>
<accession>A0A6I3SH42</accession>
<name>A0A6I3SH42_HELMO</name>